<evidence type="ECO:0000313" key="4">
    <source>
        <dbReference type="Proteomes" id="UP000030746"/>
    </source>
</evidence>
<accession>V4AV87</accession>
<evidence type="ECO:0000256" key="2">
    <source>
        <dbReference type="SAM" id="Phobius"/>
    </source>
</evidence>
<name>V4AV87_LOTGI</name>
<dbReference type="SUPFAM" id="SSF103473">
    <property type="entry name" value="MFS general substrate transporter"/>
    <property type="match status" value="1"/>
</dbReference>
<feature type="transmembrane region" description="Helical" evidence="2">
    <location>
        <begin position="103"/>
        <end position="125"/>
    </location>
</feature>
<dbReference type="PANTHER" id="PTHR10686">
    <property type="entry name" value="FOLATE TRANSPORTER"/>
    <property type="match status" value="1"/>
</dbReference>
<dbReference type="PANTHER" id="PTHR10686:SF18">
    <property type="entry name" value="IP11787P-RELATED"/>
    <property type="match status" value="1"/>
</dbReference>
<dbReference type="InterPro" id="IPR002666">
    <property type="entry name" value="Folate_carrier"/>
</dbReference>
<feature type="transmembrane region" description="Helical" evidence="2">
    <location>
        <begin position="334"/>
        <end position="354"/>
    </location>
</feature>
<organism evidence="3 4">
    <name type="scientific">Lottia gigantea</name>
    <name type="common">Giant owl limpet</name>
    <dbReference type="NCBI Taxonomy" id="225164"/>
    <lineage>
        <taxon>Eukaryota</taxon>
        <taxon>Metazoa</taxon>
        <taxon>Spiralia</taxon>
        <taxon>Lophotrochozoa</taxon>
        <taxon>Mollusca</taxon>
        <taxon>Gastropoda</taxon>
        <taxon>Patellogastropoda</taxon>
        <taxon>Lottioidea</taxon>
        <taxon>Lottiidae</taxon>
        <taxon>Lottia</taxon>
    </lineage>
</organism>
<feature type="transmembrane region" description="Helical" evidence="2">
    <location>
        <begin position="227"/>
        <end position="250"/>
    </location>
</feature>
<feature type="transmembrane region" description="Helical" evidence="2">
    <location>
        <begin position="74"/>
        <end position="91"/>
    </location>
</feature>
<evidence type="ECO:0000313" key="3">
    <source>
        <dbReference type="EMBL" id="ESO98880.1"/>
    </source>
</evidence>
<keyword evidence="2" id="KW-0472">Membrane</keyword>
<dbReference type="GO" id="GO:0090482">
    <property type="term" value="F:vitamin transmembrane transporter activity"/>
    <property type="evidence" value="ECO:0007669"/>
    <property type="project" value="InterPro"/>
</dbReference>
<dbReference type="InterPro" id="IPR036259">
    <property type="entry name" value="MFS_trans_sf"/>
</dbReference>
<dbReference type="EMBL" id="KB201205">
    <property type="protein sequence ID" value="ESO98880.1"/>
    <property type="molecule type" value="Genomic_DNA"/>
</dbReference>
<feature type="transmembrane region" description="Helical" evidence="2">
    <location>
        <begin position="361"/>
        <end position="381"/>
    </location>
</feature>
<keyword evidence="4" id="KW-1185">Reference proteome</keyword>
<dbReference type="KEGG" id="lgi:LOTGIDRAFT_114240"/>
<dbReference type="STRING" id="225164.V4AV87"/>
<keyword evidence="2" id="KW-0812">Transmembrane</keyword>
<comment type="similarity">
    <text evidence="1">Belongs to the reduced folate carrier (RFC) transporter (TC 2.A.48) family.</text>
</comment>
<evidence type="ECO:0000256" key="1">
    <source>
        <dbReference type="ARBA" id="ARBA00005773"/>
    </source>
</evidence>
<feature type="transmembrane region" description="Helical" evidence="2">
    <location>
        <begin position="164"/>
        <end position="184"/>
    </location>
</feature>
<dbReference type="OrthoDB" id="18814at2759"/>
<feature type="transmembrane region" description="Helical" evidence="2">
    <location>
        <begin position="270"/>
        <end position="293"/>
    </location>
</feature>
<protein>
    <recommendedName>
        <fullName evidence="5">Major facilitator superfamily (MFS) profile domain-containing protein</fullName>
    </recommendedName>
</protein>
<dbReference type="Gene3D" id="1.20.1250.20">
    <property type="entry name" value="MFS general substrate transporter like domains"/>
    <property type="match status" value="1"/>
</dbReference>
<sequence length="399" mass="44913">MTVEKLISLALCSLGLFKSIQPHWLYFDQYVYTKYPNVTSDELLQEIIPARDYSALILVPFIIAGTDYLKYKPIIILQGFFSVILCSLLIWHKKVLSLIVSQVFRGFILSTDVAFYAYIFAIVTTENYKLNVCMTQASVLFGKFLGLLLALLLVVLEITSNLDTINYITLAFSLVSLIVTILLPHVKPRIPTQREIIERELRTPKRLKSSSLVREKMDKFVKDIQKVYSEITVILWSIWMVISGCCYFILEDKFSELLDEATPGRPDALSYDAGTVTLATVLGIIPILVYGLIKGTCNIYSEPVLLVLSLLQCILVLLLSTSHNIWLIYTTYTLSYIVYQLGFVLAIFLIGNILQARRYGFVFGINLLVSMVVKLVLGVIIGNHALNLPPSSQVGILVS</sequence>
<keyword evidence="2" id="KW-1133">Transmembrane helix</keyword>
<feature type="transmembrane region" description="Helical" evidence="2">
    <location>
        <begin position="137"/>
        <end position="158"/>
    </location>
</feature>
<dbReference type="Proteomes" id="UP000030746">
    <property type="component" value="Unassembled WGS sequence"/>
</dbReference>
<evidence type="ECO:0008006" key="5">
    <source>
        <dbReference type="Google" id="ProtNLM"/>
    </source>
</evidence>
<dbReference type="GO" id="GO:0005886">
    <property type="term" value="C:plasma membrane"/>
    <property type="evidence" value="ECO:0007669"/>
    <property type="project" value="TreeGrafter"/>
</dbReference>
<dbReference type="OMA" id="ATQIMAM"/>
<proteinExistence type="inferred from homology"/>
<dbReference type="GeneID" id="20231067"/>
<dbReference type="CTD" id="20231067"/>
<dbReference type="HOGENOM" id="CLU_036909_0_1_1"/>
<dbReference type="Pfam" id="PF01770">
    <property type="entry name" value="Folate_carrier"/>
    <property type="match status" value="1"/>
</dbReference>
<reference evidence="3 4" key="1">
    <citation type="journal article" date="2013" name="Nature">
        <title>Insights into bilaterian evolution from three spiralian genomes.</title>
        <authorList>
            <person name="Simakov O."/>
            <person name="Marletaz F."/>
            <person name="Cho S.J."/>
            <person name="Edsinger-Gonzales E."/>
            <person name="Havlak P."/>
            <person name="Hellsten U."/>
            <person name="Kuo D.H."/>
            <person name="Larsson T."/>
            <person name="Lv J."/>
            <person name="Arendt D."/>
            <person name="Savage R."/>
            <person name="Osoegawa K."/>
            <person name="de Jong P."/>
            <person name="Grimwood J."/>
            <person name="Chapman J.A."/>
            <person name="Shapiro H."/>
            <person name="Aerts A."/>
            <person name="Otillar R.P."/>
            <person name="Terry A.Y."/>
            <person name="Boore J.L."/>
            <person name="Grigoriev I.V."/>
            <person name="Lindberg D.R."/>
            <person name="Seaver E.C."/>
            <person name="Weisblat D.A."/>
            <person name="Putnam N.H."/>
            <person name="Rokhsar D.S."/>
        </authorList>
    </citation>
    <scope>NUCLEOTIDE SEQUENCE [LARGE SCALE GENOMIC DNA]</scope>
</reference>
<dbReference type="RefSeq" id="XP_009050508.1">
    <property type="nucleotide sequence ID" value="XM_009052260.1"/>
</dbReference>
<gene>
    <name evidence="3" type="ORF">LOTGIDRAFT_114240</name>
</gene>
<dbReference type="AlphaFoldDB" id="V4AV87"/>
<feature type="transmembrane region" description="Helical" evidence="2">
    <location>
        <begin position="305"/>
        <end position="328"/>
    </location>
</feature>